<accession>A0A2W7MUQ3</accession>
<comment type="caution">
    <text evidence="1">The sequence shown here is derived from an EMBL/GenBank/DDBJ whole genome shotgun (WGS) entry which is preliminary data.</text>
</comment>
<organism evidence="1 2">
    <name type="scientific">Palleronia aestuarii</name>
    <dbReference type="NCBI Taxonomy" id="568105"/>
    <lineage>
        <taxon>Bacteria</taxon>
        <taxon>Pseudomonadati</taxon>
        <taxon>Pseudomonadota</taxon>
        <taxon>Alphaproteobacteria</taxon>
        <taxon>Rhodobacterales</taxon>
        <taxon>Roseobacteraceae</taxon>
        <taxon>Palleronia</taxon>
    </lineage>
</organism>
<dbReference type="Proteomes" id="UP000248916">
    <property type="component" value="Unassembled WGS sequence"/>
</dbReference>
<gene>
    <name evidence="1" type="ORF">LX81_03845</name>
</gene>
<protein>
    <submittedName>
        <fullName evidence="1">Uncharacterized protein</fullName>
    </submittedName>
</protein>
<sequence>MMAGECMMSGPAMVATMGLAGLLLLAALSTVTLASVKYLRS</sequence>
<dbReference type="RefSeq" id="WP_272939503.1">
    <property type="nucleotide sequence ID" value="NZ_QKZL01000029.1"/>
</dbReference>
<dbReference type="AlphaFoldDB" id="A0A2W7MUQ3"/>
<evidence type="ECO:0000313" key="1">
    <source>
        <dbReference type="EMBL" id="PZX11768.1"/>
    </source>
</evidence>
<name>A0A2W7MUQ3_9RHOB</name>
<evidence type="ECO:0000313" key="2">
    <source>
        <dbReference type="Proteomes" id="UP000248916"/>
    </source>
</evidence>
<keyword evidence="2" id="KW-1185">Reference proteome</keyword>
<proteinExistence type="predicted"/>
<reference evidence="1 2" key="1">
    <citation type="submission" date="2018-06" db="EMBL/GenBank/DDBJ databases">
        <title>Genomic Encyclopedia of Archaeal and Bacterial Type Strains, Phase II (KMG-II): from individual species to whole genera.</title>
        <authorList>
            <person name="Goeker M."/>
        </authorList>
    </citation>
    <scope>NUCLEOTIDE SEQUENCE [LARGE SCALE GENOMIC DNA]</scope>
    <source>
        <strain evidence="1 2">DSM 22009</strain>
    </source>
</reference>
<dbReference type="EMBL" id="QKZL01000029">
    <property type="protein sequence ID" value="PZX11768.1"/>
    <property type="molecule type" value="Genomic_DNA"/>
</dbReference>